<dbReference type="AlphaFoldDB" id="A0A1M5XWB9"/>
<dbReference type="EMBL" id="FQXM01000039">
    <property type="protein sequence ID" value="SHI04012.1"/>
    <property type="molecule type" value="Genomic_DNA"/>
</dbReference>
<proteinExistence type="predicted"/>
<organism evidence="1 2">
    <name type="scientific">Clostridium grantii DSM 8605</name>
    <dbReference type="NCBI Taxonomy" id="1121316"/>
    <lineage>
        <taxon>Bacteria</taxon>
        <taxon>Bacillati</taxon>
        <taxon>Bacillota</taxon>
        <taxon>Clostridia</taxon>
        <taxon>Eubacteriales</taxon>
        <taxon>Clostridiaceae</taxon>
        <taxon>Clostridium</taxon>
    </lineage>
</organism>
<sequence>MEKHKNEEKTISREEVKKIVQAYLYNNCKSVDSFDVNKALKIYINKKDVDFD</sequence>
<evidence type="ECO:0000313" key="1">
    <source>
        <dbReference type="EMBL" id="SHI04012.1"/>
    </source>
</evidence>
<dbReference type="RefSeq" id="WP_159434120.1">
    <property type="nucleotide sequence ID" value="NZ_FQXM01000039.1"/>
</dbReference>
<dbReference type="Proteomes" id="UP000184447">
    <property type="component" value="Unassembled WGS sequence"/>
</dbReference>
<protein>
    <submittedName>
        <fullName evidence="1">Uncharacterized protein</fullName>
    </submittedName>
</protein>
<evidence type="ECO:0000313" key="2">
    <source>
        <dbReference type="Proteomes" id="UP000184447"/>
    </source>
</evidence>
<accession>A0A1M5XWB9</accession>
<gene>
    <name evidence="1" type="ORF">SAMN02745207_03981</name>
</gene>
<keyword evidence="2" id="KW-1185">Reference proteome</keyword>
<reference evidence="1 2" key="1">
    <citation type="submission" date="2016-11" db="EMBL/GenBank/DDBJ databases">
        <authorList>
            <person name="Jaros S."/>
            <person name="Januszkiewicz K."/>
            <person name="Wedrychowicz H."/>
        </authorList>
    </citation>
    <scope>NUCLEOTIDE SEQUENCE [LARGE SCALE GENOMIC DNA]</scope>
    <source>
        <strain evidence="1 2">DSM 8605</strain>
    </source>
</reference>
<name>A0A1M5XWB9_9CLOT</name>